<dbReference type="Proteomes" id="UP001549321">
    <property type="component" value="Unassembled WGS sequence"/>
</dbReference>
<dbReference type="InterPro" id="IPR012312">
    <property type="entry name" value="Hemerythrin-like"/>
</dbReference>
<dbReference type="RefSeq" id="WP_354550843.1">
    <property type="nucleotide sequence ID" value="NZ_JBEPSM010000001.1"/>
</dbReference>
<proteinExistence type="predicted"/>
<reference evidence="2 3" key="1">
    <citation type="submission" date="2024-06" db="EMBL/GenBank/DDBJ databases">
        <title>Sorghum-associated microbial communities from plants grown in Nebraska, USA.</title>
        <authorList>
            <person name="Schachtman D."/>
        </authorList>
    </citation>
    <scope>NUCLEOTIDE SEQUENCE [LARGE SCALE GENOMIC DNA]</scope>
    <source>
        <strain evidence="2 3">3207</strain>
    </source>
</reference>
<comment type="caution">
    <text evidence="2">The sequence shown here is derived from an EMBL/GenBank/DDBJ whole genome shotgun (WGS) entry which is preliminary data.</text>
</comment>
<keyword evidence="3" id="KW-1185">Reference proteome</keyword>
<dbReference type="Gene3D" id="1.20.120.520">
    <property type="entry name" value="nmb1532 protein domain like"/>
    <property type="match status" value="1"/>
</dbReference>
<evidence type="ECO:0000313" key="3">
    <source>
        <dbReference type="Proteomes" id="UP001549321"/>
    </source>
</evidence>
<protein>
    <submittedName>
        <fullName evidence="2">Hemerythrin-like domain-containing protein</fullName>
    </submittedName>
</protein>
<gene>
    <name evidence="2" type="ORF">ABIE08_002101</name>
</gene>
<dbReference type="Pfam" id="PF01814">
    <property type="entry name" value="Hemerythrin"/>
    <property type="match status" value="1"/>
</dbReference>
<evidence type="ECO:0000259" key="1">
    <source>
        <dbReference type="Pfam" id="PF01814"/>
    </source>
</evidence>
<accession>A0ABV2QYU4</accession>
<evidence type="ECO:0000313" key="2">
    <source>
        <dbReference type="EMBL" id="MET4634188.1"/>
    </source>
</evidence>
<organism evidence="2 3">
    <name type="scientific">Kaistia defluvii</name>
    <dbReference type="NCBI Taxonomy" id="410841"/>
    <lineage>
        <taxon>Bacteria</taxon>
        <taxon>Pseudomonadati</taxon>
        <taxon>Pseudomonadota</taxon>
        <taxon>Alphaproteobacteria</taxon>
        <taxon>Hyphomicrobiales</taxon>
        <taxon>Kaistiaceae</taxon>
        <taxon>Kaistia</taxon>
    </lineage>
</organism>
<dbReference type="EMBL" id="JBEPSM010000001">
    <property type="protein sequence ID" value="MET4634188.1"/>
    <property type="molecule type" value="Genomic_DNA"/>
</dbReference>
<name>A0ABV2QYU4_9HYPH</name>
<feature type="domain" description="Hemerythrin-like" evidence="1">
    <location>
        <begin position="42"/>
        <end position="184"/>
    </location>
</feature>
<sequence length="194" mass="21896">MTDPATLALETRTGLPETLRFLAELYPREVWTGHANLGMTARFWLQRHDAFREQGRIMAAGLVDFREGRIEPRAFGPWLVPRLQRFLGELEGHHQIEDYQYFPVFTAAEPRLAHGFELLDGDHQTIHHWIDSVAETANGLLRSLDGDRDALLRASNAYADASGAMLAGLMRHLADEEDLIIPLILDRTEDGIGI</sequence>